<keyword evidence="2" id="KW-1185">Reference proteome</keyword>
<evidence type="ECO:0008006" key="3">
    <source>
        <dbReference type="Google" id="ProtNLM"/>
    </source>
</evidence>
<sequence>MREINLINIGGGAAVEMFGRSLEKVLTNIADPNAETKTPREITLKFRFKPDSSGTVAHVEVQSVEKLAPVEAYRTLMHVTETADGISAMEYNPNQLKLPTERQMGNTVGAEKIIKIT</sequence>
<name>A0A401FZY6_9BACT</name>
<evidence type="ECO:0000313" key="2">
    <source>
        <dbReference type="Proteomes" id="UP000288096"/>
    </source>
</evidence>
<evidence type="ECO:0000313" key="1">
    <source>
        <dbReference type="EMBL" id="GBC62507.1"/>
    </source>
</evidence>
<proteinExistence type="predicted"/>
<dbReference type="Proteomes" id="UP000288096">
    <property type="component" value="Unassembled WGS sequence"/>
</dbReference>
<accession>A0A401FZY6</accession>
<dbReference type="EMBL" id="BEXT01000001">
    <property type="protein sequence ID" value="GBC62507.1"/>
    <property type="molecule type" value="Genomic_DNA"/>
</dbReference>
<organism evidence="1 2">
    <name type="scientific">Desulfonema ishimotonii</name>
    <dbReference type="NCBI Taxonomy" id="45657"/>
    <lineage>
        <taxon>Bacteria</taxon>
        <taxon>Pseudomonadati</taxon>
        <taxon>Thermodesulfobacteriota</taxon>
        <taxon>Desulfobacteria</taxon>
        <taxon>Desulfobacterales</taxon>
        <taxon>Desulfococcaceae</taxon>
        <taxon>Desulfonema</taxon>
    </lineage>
</organism>
<dbReference type="RefSeq" id="WP_124329674.1">
    <property type="nucleotide sequence ID" value="NZ_BEXT01000001.1"/>
</dbReference>
<reference evidence="2" key="1">
    <citation type="submission" date="2017-11" db="EMBL/GenBank/DDBJ databases">
        <authorList>
            <person name="Watanabe M."/>
            <person name="Kojima H."/>
        </authorList>
    </citation>
    <scope>NUCLEOTIDE SEQUENCE [LARGE SCALE GENOMIC DNA]</scope>
    <source>
        <strain evidence="2">Tokyo 01</strain>
    </source>
</reference>
<dbReference type="OrthoDB" id="1956472at2"/>
<gene>
    <name evidence="1" type="ORF">DENIS_3479</name>
</gene>
<protein>
    <recommendedName>
        <fullName evidence="3">Replication terminator protein</fullName>
    </recommendedName>
</protein>
<reference evidence="2" key="2">
    <citation type="submission" date="2019-01" db="EMBL/GenBank/DDBJ databases">
        <title>Genome sequence of Desulfonema ishimotonii strain Tokyo 01.</title>
        <authorList>
            <person name="Fukui M."/>
        </authorList>
    </citation>
    <scope>NUCLEOTIDE SEQUENCE [LARGE SCALE GENOMIC DNA]</scope>
    <source>
        <strain evidence="2">Tokyo 01</strain>
    </source>
</reference>
<dbReference type="AlphaFoldDB" id="A0A401FZY6"/>
<comment type="caution">
    <text evidence="1">The sequence shown here is derived from an EMBL/GenBank/DDBJ whole genome shotgun (WGS) entry which is preliminary data.</text>
</comment>